<comment type="caution">
    <text evidence="9">The sequence shown here is derived from an EMBL/GenBank/DDBJ whole genome shotgun (WGS) entry which is preliminary data.</text>
</comment>
<dbReference type="Proteomes" id="UP000272503">
    <property type="component" value="Unassembled WGS sequence"/>
</dbReference>
<dbReference type="GO" id="GO:0016829">
    <property type="term" value="F:lyase activity"/>
    <property type="evidence" value="ECO:0007669"/>
    <property type="project" value="UniProtKB-KW"/>
</dbReference>
<dbReference type="InterPro" id="IPR036590">
    <property type="entry name" value="SRAP-like"/>
</dbReference>
<keyword evidence="3" id="KW-0227">DNA damage</keyword>
<evidence type="ECO:0000256" key="6">
    <source>
        <dbReference type="ARBA" id="ARBA00023125"/>
    </source>
</evidence>
<dbReference type="GO" id="GO:0106300">
    <property type="term" value="P:protein-DNA covalent cross-linking repair"/>
    <property type="evidence" value="ECO:0007669"/>
    <property type="project" value="InterPro"/>
</dbReference>
<proteinExistence type="inferred from homology"/>
<dbReference type="Gene3D" id="3.90.1680.10">
    <property type="entry name" value="SOS response associated peptidase-like"/>
    <property type="match status" value="1"/>
</dbReference>
<dbReference type="EMBL" id="RCUX01000003">
    <property type="protein sequence ID" value="RLP76842.1"/>
    <property type="molecule type" value="Genomic_DNA"/>
</dbReference>
<dbReference type="GO" id="GO:0003697">
    <property type="term" value="F:single-stranded DNA binding"/>
    <property type="evidence" value="ECO:0007669"/>
    <property type="project" value="InterPro"/>
</dbReference>
<evidence type="ECO:0000256" key="4">
    <source>
        <dbReference type="ARBA" id="ARBA00022801"/>
    </source>
</evidence>
<dbReference type="GO" id="GO:0008233">
    <property type="term" value="F:peptidase activity"/>
    <property type="evidence" value="ECO:0007669"/>
    <property type="project" value="UniProtKB-KW"/>
</dbReference>
<keyword evidence="6" id="KW-0238">DNA-binding</keyword>
<evidence type="ECO:0000256" key="7">
    <source>
        <dbReference type="ARBA" id="ARBA00023239"/>
    </source>
</evidence>
<keyword evidence="7" id="KW-0456">Lyase</keyword>
<reference evidence="9 10" key="1">
    <citation type="submission" date="2018-10" db="EMBL/GenBank/DDBJ databases">
        <authorList>
            <person name="Li J."/>
        </authorList>
    </citation>
    <scope>NUCLEOTIDE SEQUENCE [LARGE SCALE GENOMIC DNA]</scope>
    <source>
        <strain evidence="9 10">IF 016277</strain>
    </source>
</reference>
<evidence type="ECO:0000256" key="2">
    <source>
        <dbReference type="ARBA" id="ARBA00022670"/>
    </source>
</evidence>
<dbReference type="RefSeq" id="WP_121647652.1">
    <property type="nucleotide sequence ID" value="NZ_RCUX01000003.1"/>
</dbReference>
<dbReference type="EC" id="3.4.-.-" evidence="8"/>
<gene>
    <name evidence="9" type="ORF">D9V32_04175</name>
</gene>
<accession>A0A3L7ABT1</accession>
<evidence type="ECO:0000256" key="1">
    <source>
        <dbReference type="ARBA" id="ARBA00008136"/>
    </source>
</evidence>
<dbReference type="OrthoDB" id="9782620at2"/>
<dbReference type="GO" id="GO:0006508">
    <property type="term" value="P:proteolysis"/>
    <property type="evidence" value="ECO:0007669"/>
    <property type="project" value="UniProtKB-KW"/>
</dbReference>
<protein>
    <recommendedName>
        <fullName evidence="8">Abasic site processing protein</fullName>
        <ecNumber evidence="8">3.4.-.-</ecNumber>
    </recommendedName>
</protein>
<dbReference type="SUPFAM" id="SSF143081">
    <property type="entry name" value="BB1717-like"/>
    <property type="match status" value="1"/>
</dbReference>
<name>A0A3L7ABT1_9MICO</name>
<keyword evidence="2 8" id="KW-0645">Protease</keyword>
<evidence type="ECO:0000256" key="5">
    <source>
        <dbReference type="ARBA" id="ARBA00023124"/>
    </source>
</evidence>
<evidence type="ECO:0000256" key="3">
    <source>
        <dbReference type="ARBA" id="ARBA00022763"/>
    </source>
</evidence>
<sequence>MCGRFAMDGEINDMIVEFVEETGRAPADWRPSWQPSWNIAPTQDIPVLLEATRPELNRELRFENASWSLVPRWSETLRPKFPTFNARIETAAEKPTFKNAVKHHRAVVFATGYFEWHTENGVKVPYFIRPASGEITAFAGLYSWWPDPALPENDPARWHLTATILTQPTAPGLAEIHDRNPVFLPRDLWLPWIDSTVAGDAALLGTVAEAGARWAEDFRIDRVGPVRGNGPELIAPTAA</sequence>
<keyword evidence="4 8" id="KW-0378">Hydrolase</keyword>
<dbReference type="AlphaFoldDB" id="A0A3L7ABT1"/>
<keyword evidence="10" id="KW-1185">Reference proteome</keyword>
<evidence type="ECO:0000256" key="8">
    <source>
        <dbReference type="RuleBase" id="RU364100"/>
    </source>
</evidence>
<dbReference type="Pfam" id="PF02586">
    <property type="entry name" value="SRAP"/>
    <property type="match status" value="1"/>
</dbReference>
<comment type="similarity">
    <text evidence="1 8">Belongs to the SOS response-associated peptidase family.</text>
</comment>
<dbReference type="InterPro" id="IPR003738">
    <property type="entry name" value="SRAP"/>
</dbReference>
<dbReference type="PANTHER" id="PTHR13604:SF0">
    <property type="entry name" value="ABASIC SITE PROCESSING PROTEIN HMCES"/>
    <property type="match status" value="1"/>
</dbReference>
<evidence type="ECO:0000313" key="10">
    <source>
        <dbReference type="Proteomes" id="UP000272503"/>
    </source>
</evidence>
<evidence type="ECO:0000313" key="9">
    <source>
        <dbReference type="EMBL" id="RLP76842.1"/>
    </source>
</evidence>
<dbReference type="PANTHER" id="PTHR13604">
    <property type="entry name" value="DC12-RELATED"/>
    <property type="match status" value="1"/>
</dbReference>
<keyword evidence="5" id="KW-0190">Covalent protein-DNA linkage</keyword>
<organism evidence="9 10">
    <name type="scientific">Mycetocola tolaasinivorans</name>
    <dbReference type="NCBI Taxonomy" id="76635"/>
    <lineage>
        <taxon>Bacteria</taxon>
        <taxon>Bacillati</taxon>
        <taxon>Actinomycetota</taxon>
        <taxon>Actinomycetes</taxon>
        <taxon>Micrococcales</taxon>
        <taxon>Microbacteriaceae</taxon>
        <taxon>Mycetocola</taxon>
    </lineage>
</organism>